<evidence type="ECO:0000256" key="2">
    <source>
        <dbReference type="ARBA" id="ARBA00022475"/>
    </source>
</evidence>
<dbReference type="CDD" id="cd17324">
    <property type="entry name" value="MFS_NepI_like"/>
    <property type="match status" value="1"/>
</dbReference>
<feature type="domain" description="Major facilitator superfamily (MFS) profile" evidence="8">
    <location>
        <begin position="18"/>
        <end position="394"/>
    </location>
</feature>
<dbReference type="PANTHER" id="PTHR43124">
    <property type="entry name" value="PURINE EFFLUX PUMP PBUE"/>
    <property type="match status" value="1"/>
</dbReference>
<name>A0ABP6SZG0_9ACTN</name>
<feature type="compositionally biased region" description="Pro residues" evidence="6">
    <location>
        <begin position="411"/>
        <end position="429"/>
    </location>
</feature>
<feature type="transmembrane region" description="Helical" evidence="7">
    <location>
        <begin position="215"/>
        <end position="237"/>
    </location>
</feature>
<evidence type="ECO:0000259" key="8">
    <source>
        <dbReference type="PROSITE" id="PS50850"/>
    </source>
</evidence>
<reference evidence="10" key="1">
    <citation type="journal article" date="2019" name="Int. J. Syst. Evol. Microbiol.">
        <title>The Global Catalogue of Microorganisms (GCM) 10K type strain sequencing project: providing services to taxonomists for standard genome sequencing and annotation.</title>
        <authorList>
            <consortium name="The Broad Institute Genomics Platform"/>
            <consortium name="The Broad Institute Genome Sequencing Center for Infectious Disease"/>
            <person name="Wu L."/>
            <person name="Ma J."/>
        </authorList>
    </citation>
    <scope>NUCLEOTIDE SEQUENCE [LARGE SCALE GENOMIC DNA]</scope>
    <source>
        <strain evidence="10">JCM 9458</strain>
    </source>
</reference>
<evidence type="ECO:0000313" key="9">
    <source>
        <dbReference type="EMBL" id="GAA3389363.1"/>
    </source>
</evidence>
<feature type="transmembrane region" description="Helical" evidence="7">
    <location>
        <begin position="147"/>
        <end position="168"/>
    </location>
</feature>
<comment type="caution">
    <text evidence="9">The sequence shown here is derived from an EMBL/GenBank/DDBJ whole genome shotgun (WGS) entry which is preliminary data.</text>
</comment>
<dbReference type="Gene3D" id="1.20.1250.20">
    <property type="entry name" value="MFS general substrate transporter like domains"/>
    <property type="match status" value="1"/>
</dbReference>
<accession>A0ABP6SZG0</accession>
<dbReference type="Pfam" id="PF07690">
    <property type="entry name" value="MFS_1"/>
    <property type="match status" value="1"/>
</dbReference>
<keyword evidence="10" id="KW-1185">Reference proteome</keyword>
<feature type="compositionally biased region" description="Basic and acidic residues" evidence="6">
    <location>
        <begin position="541"/>
        <end position="551"/>
    </location>
</feature>
<keyword evidence="5 7" id="KW-0472">Membrane</keyword>
<feature type="transmembrane region" description="Helical" evidence="7">
    <location>
        <begin position="374"/>
        <end position="390"/>
    </location>
</feature>
<keyword evidence="3 7" id="KW-0812">Transmembrane</keyword>
<feature type="compositionally biased region" description="Polar residues" evidence="6">
    <location>
        <begin position="446"/>
        <end position="462"/>
    </location>
</feature>
<feature type="transmembrane region" description="Helical" evidence="7">
    <location>
        <begin position="257"/>
        <end position="276"/>
    </location>
</feature>
<dbReference type="Proteomes" id="UP001501676">
    <property type="component" value="Unassembled WGS sequence"/>
</dbReference>
<dbReference type="PROSITE" id="PS50850">
    <property type="entry name" value="MFS"/>
    <property type="match status" value="1"/>
</dbReference>
<feature type="transmembrane region" description="Helical" evidence="7">
    <location>
        <begin position="174"/>
        <end position="195"/>
    </location>
</feature>
<organism evidence="9 10">
    <name type="scientific">Cryptosporangium minutisporangium</name>
    <dbReference type="NCBI Taxonomy" id="113569"/>
    <lineage>
        <taxon>Bacteria</taxon>
        <taxon>Bacillati</taxon>
        <taxon>Actinomycetota</taxon>
        <taxon>Actinomycetes</taxon>
        <taxon>Cryptosporangiales</taxon>
        <taxon>Cryptosporangiaceae</taxon>
        <taxon>Cryptosporangium</taxon>
    </lineage>
</organism>
<feature type="transmembrane region" description="Helical" evidence="7">
    <location>
        <begin position="56"/>
        <end position="77"/>
    </location>
</feature>
<feature type="transmembrane region" description="Helical" evidence="7">
    <location>
        <begin position="346"/>
        <end position="362"/>
    </location>
</feature>
<protein>
    <recommendedName>
        <fullName evidence="8">Major facilitator superfamily (MFS) profile domain-containing protein</fullName>
    </recommendedName>
</protein>
<feature type="transmembrane region" description="Helical" evidence="7">
    <location>
        <begin position="116"/>
        <end position="135"/>
    </location>
</feature>
<evidence type="ECO:0000256" key="3">
    <source>
        <dbReference type="ARBA" id="ARBA00022692"/>
    </source>
</evidence>
<feature type="transmembrane region" description="Helical" evidence="7">
    <location>
        <begin position="84"/>
        <end position="110"/>
    </location>
</feature>
<dbReference type="InterPro" id="IPR036259">
    <property type="entry name" value="MFS_trans_sf"/>
</dbReference>
<keyword evidence="2" id="KW-1003">Cell membrane</keyword>
<evidence type="ECO:0000256" key="7">
    <source>
        <dbReference type="SAM" id="Phobius"/>
    </source>
</evidence>
<dbReference type="PANTHER" id="PTHR43124:SF3">
    <property type="entry name" value="CHLORAMPHENICOL EFFLUX PUMP RV0191"/>
    <property type="match status" value="1"/>
</dbReference>
<evidence type="ECO:0000256" key="5">
    <source>
        <dbReference type="ARBA" id="ARBA00023136"/>
    </source>
</evidence>
<sequence>MISLSAHAYPVAVNSRAALTALGASAFVYVTAEAVPVGLLPEIASDMSVSEADIGLLLTSYAAVAALTSVPLTAVTMRVPRRRLIACTIAAFAVSQLAAAFAPTFVLLVMARMMCALVHGMFWATIAPVAARLVAPEHRGRATARVFLGNSLAIVLGVPLGTALGQWFGWRLVLVGLAVGGAACVAAVLFLLPALPPLPADVATPAGQRLRNAVLVLRSGPLVAVCSVTAVLMTGVFSAYTFLAPLVRRDAGLEGPALSVLLLGFGAAGLVGTWLIGRWIDRYPGLLLSVLITVIIAALALLAPALGPVPTVIAVLAWGAAMTAAPIVLQAAVLRVAPHAADAGSAVYVVAFQIGIGGGSLLGERIVRADRLEALPLVALVLAAVAWVIVRASRRAFPLRLATQPATAAPTPAPPATAPAAPAPTPATPAPAAGGHWVHGRHFAEPSNTPAFNWFQKPSQAVSGDARRQPPEQRLPAPPLDRRGLTQPRNPLWWLPEEIGDTTVHSGAPTGNSTAHGPRSAPRPPFEQADDQGQRHHHGERRFPVGPDHDR</sequence>
<dbReference type="SUPFAM" id="SSF103473">
    <property type="entry name" value="MFS general substrate transporter"/>
    <property type="match status" value="1"/>
</dbReference>
<feature type="region of interest" description="Disordered" evidence="6">
    <location>
        <begin position="406"/>
        <end position="551"/>
    </location>
</feature>
<evidence type="ECO:0000256" key="6">
    <source>
        <dbReference type="SAM" id="MobiDB-lite"/>
    </source>
</evidence>
<evidence type="ECO:0000256" key="4">
    <source>
        <dbReference type="ARBA" id="ARBA00022989"/>
    </source>
</evidence>
<dbReference type="InterPro" id="IPR011701">
    <property type="entry name" value="MFS"/>
</dbReference>
<keyword evidence="4 7" id="KW-1133">Transmembrane helix</keyword>
<evidence type="ECO:0000256" key="1">
    <source>
        <dbReference type="ARBA" id="ARBA00004651"/>
    </source>
</evidence>
<proteinExistence type="predicted"/>
<feature type="transmembrane region" description="Helical" evidence="7">
    <location>
        <begin position="312"/>
        <end position="334"/>
    </location>
</feature>
<feature type="compositionally biased region" description="Polar residues" evidence="6">
    <location>
        <begin position="503"/>
        <end position="515"/>
    </location>
</feature>
<evidence type="ECO:0000313" key="10">
    <source>
        <dbReference type="Proteomes" id="UP001501676"/>
    </source>
</evidence>
<dbReference type="InterPro" id="IPR020846">
    <property type="entry name" value="MFS_dom"/>
</dbReference>
<comment type="subcellular location">
    <subcellularLocation>
        <location evidence="1">Cell membrane</location>
        <topology evidence="1">Multi-pass membrane protein</topology>
    </subcellularLocation>
</comment>
<dbReference type="InterPro" id="IPR050189">
    <property type="entry name" value="MFS_Efflux_Transporters"/>
</dbReference>
<gene>
    <name evidence="9" type="ORF">GCM10020369_39200</name>
</gene>
<feature type="transmembrane region" description="Helical" evidence="7">
    <location>
        <begin position="283"/>
        <end position="306"/>
    </location>
</feature>
<dbReference type="EMBL" id="BAAAYN010000024">
    <property type="protein sequence ID" value="GAA3389363.1"/>
    <property type="molecule type" value="Genomic_DNA"/>
</dbReference>